<keyword evidence="4 5" id="KW-0472">Membrane</keyword>
<proteinExistence type="predicted"/>
<evidence type="ECO:0000256" key="2">
    <source>
        <dbReference type="ARBA" id="ARBA00022692"/>
    </source>
</evidence>
<feature type="transmembrane region" description="Helical" evidence="5">
    <location>
        <begin position="112"/>
        <end position="141"/>
    </location>
</feature>
<keyword evidence="3 5" id="KW-1133">Transmembrane helix</keyword>
<reference evidence="7 8" key="1">
    <citation type="submission" date="2014-06" db="EMBL/GenBank/DDBJ databases">
        <authorList>
            <person name="Swart Estienne"/>
        </authorList>
    </citation>
    <scope>NUCLEOTIDE SEQUENCE [LARGE SCALE GENOMIC DNA]</scope>
    <source>
        <strain evidence="7 8">130c</strain>
    </source>
</reference>
<evidence type="ECO:0000313" key="8">
    <source>
        <dbReference type="Proteomes" id="UP000039865"/>
    </source>
</evidence>
<feature type="transmembrane region" description="Helical" evidence="5">
    <location>
        <begin position="263"/>
        <end position="286"/>
    </location>
</feature>
<feature type="transmembrane region" description="Helical" evidence="5">
    <location>
        <begin position="36"/>
        <end position="56"/>
    </location>
</feature>
<accession>A0A077ZVD2</accession>
<evidence type="ECO:0000256" key="5">
    <source>
        <dbReference type="SAM" id="Phobius"/>
    </source>
</evidence>
<name>A0A077ZVD2_STYLE</name>
<dbReference type="GO" id="GO:0015179">
    <property type="term" value="F:L-amino acid transmembrane transporter activity"/>
    <property type="evidence" value="ECO:0007669"/>
    <property type="project" value="TreeGrafter"/>
</dbReference>
<comment type="subcellular location">
    <subcellularLocation>
        <location evidence="1">Membrane</location>
        <topology evidence="1">Multi-pass membrane protein</topology>
    </subcellularLocation>
</comment>
<dbReference type="Proteomes" id="UP000039865">
    <property type="component" value="Unassembled WGS sequence"/>
</dbReference>
<dbReference type="EMBL" id="CCKQ01002759">
    <property type="protein sequence ID" value="CDW73860.1"/>
    <property type="molecule type" value="Genomic_DNA"/>
</dbReference>
<feature type="transmembrane region" description="Helical" evidence="5">
    <location>
        <begin position="306"/>
        <end position="326"/>
    </location>
</feature>
<evidence type="ECO:0000313" key="7">
    <source>
        <dbReference type="EMBL" id="CDW73860.1"/>
    </source>
</evidence>
<evidence type="ECO:0000256" key="3">
    <source>
        <dbReference type="ARBA" id="ARBA00022989"/>
    </source>
</evidence>
<dbReference type="InParanoid" id="A0A077ZVD2"/>
<dbReference type="Pfam" id="PF01490">
    <property type="entry name" value="Aa_trans"/>
    <property type="match status" value="1"/>
</dbReference>
<feature type="domain" description="Amino acid transporter transmembrane" evidence="6">
    <location>
        <begin position="32"/>
        <end position="488"/>
    </location>
</feature>
<feature type="transmembrane region" description="Helical" evidence="5">
    <location>
        <begin position="62"/>
        <end position="83"/>
    </location>
</feature>
<feature type="transmembrane region" description="Helical" evidence="5">
    <location>
        <begin position="153"/>
        <end position="176"/>
    </location>
</feature>
<keyword evidence="8" id="KW-1185">Reference proteome</keyword>
<feature type="transmembrane region" description="Helical" evidence="5">
    <location>
        <begin position="430"/>
        <end position="452"/>
    </location>
</feature>
<feature type="transmembrane region" description="Helical" evidence="5">
    <location>
        <begin position="188"/>
        <end position="207"/>
    </location>
</feature>
<evidence type="ECO:0000256" key="1">
    <source>
        <dbReference type="ARBA" id="ARBA00004141"/>
    </source>
</evidence>
<feature type="transmembrane region" description="Helical" evidence="5">
    <location>
        <begin position="464"/>
        <end position="486"/>
    </location>
</feature>
<gene>
    <name evidence="7" type="primary">Contig8702.g9288</name>
    <name evidence="7" type="ORF">STYLEM_2848</name>
</gene>
<dbReference type="PANTHER" id="PTHR22950">
    <property type="entry name" value="AMINO ACID TRANSPORTER"/>
    <property type="match status" value="1"/>
</dbReference>
<sequence>MIHLKDQQDIELSKCAPENFEISDSAWIKGLNTMQAAQAFVSTIIGAGVVSIPYVFAQAGYVVGILMHLVMIATLNFSVHLLLKSREYSGFESYGEIAYICLGRPSVFITNFIITSATSLIVVMYGMLFSNICASFAYNIYNSHQISIQDNTLAMIFTSKLLYIILLFLILLPFVIKKSIKDLNIAGKILFFGLTSLIVLLFAKINFKSQLSSPNDKVVEPYKYGTLADSSFIVMTAYGFMMSFFSIFTQLQVKTESNGFKSLIIGMLACFAIFMILSTLAVTLYGNNLQPNLFDNIQVEANAASLIMRILFLPIFVFNAPFVFLAGKESLLMIIDDLTSDFISNSIKKRLEFLKKQKMSSQNDNQWEAPIFERQDENNANGDLPNDNEVNNQRQHISERMSNKIYYPTAVALFVTQMFLSYVINDITIIIGFFTAIAESSVNFILPGLCFIMSSRMTDKKINVLSLIGSYIYVVIGVCLFFFAMYRNIMKIKRTVASI</sequence>
<feature type="transmembrane region" description="Helical" evidence="5">
    <location>
        <begin position="405"/>
        <end position="424"/>
    </location>
</feature>
<dbReference type="InterPro" id="IPR013057">
    <property type="entry name" value="AA_transpt_TM"/>
</dbReference>
<evidence type="ECO:0000256" key="4">
    <source>
        <dbReference type="ARBA" id="ARBA00023136"/>
    </source>
</evidence>
<evidence type="ECO:0000259" key="6">
    <source>
        <dbReference type="Pfam" id="PF01490"/>
    </source>
</evidence>
<dbReference type="GO" id="GO:0016020">
    <property type="term" value="C:membrane"/>
    <property type="evidence" value="ECO:0007669"/>
    <property type="project" value="UniProtKB-SubCell"/>
</dbReference>
<feature type="transmembrane region" description="Helical" evidence="5">
    <location>
        <begin position="227"/>
        <end position="251"/>
    </location>
</feature>
<protein>
    <recommendedName>
        <fullName evidence="6">Amino acid transporter transmembrane domain-containing protein</fullName>
    </recommendedName>
</protein>
<organism evidence="7 8">
    <name type="scientific">Stylonychia lemnae</name>
    <name type="common">Ciliate</name>
    <dbReference type="NCBI Taxonomy" id="5949"/>
    <lineage>
        <taxon>Eukaryota</taxon>
        <taxon>Sar</taxon>
        <taxon>Alveolata</taxon>
        <taxon>Ciliophora</taxon>
        <taxon>Intramacronucleata</taxon>
        <taxon>Spirotrichea</taxon>
        <taxon>Stichotrichia</taxon>
        <taxon>Sporadotrichida</taxon>
        <taxon>Oxytrichidae</taxon>
        <taxon>Stylonychinae</taxon>
        <taxon>Stylonychia</taxon>
    </lineage>
</organism>
<dbReference type="OrthoDB" id="292816at2759"/>
<keyword evidence="2 5" id="KW-0812">Transmembrane</keyword>
<dbReference type="AlphaFoldDB" id="A0A077ZVD2"/>